<dbReference type="EMBL" id="BMYM01000001">
    <property type="protein sequence ID" value="GHD25922.1"/>
    <property type="molecule type" value="Genomic_DNA"/>
</dbReference>
<dbReference type="Gene3D" id="1.25.40.650">
    <property type="match status" value="1"/>
</dbReference>
<accession>A0A919CHM3</accession>
<evidence type="ECO:0000313" key="4">
    <source>
        <dbReference type="Proteomes" id="UP000644693"/>
    </source>
</evidence>
<dbReference type="Gene3D" id="3.40.50.2300">
    <property type="match status" value="2"/>
</dbReference>
<dbReference type="InterPro" id="IPR028082">
    <property type="entry name" value="Peripla_BP_I"/>
</dbReference>
<evidence type="ECO:0000256" key="1">
    <source>
        <dbReference type="ARBA" id="ARBA00023136"/>
    </source>
</evidence>
<dbReference type="GO" id="GO:0030234">
    <property type="term" value="F:enzyme regulator activity"/>
    <property type="evidence" value="ECO:0007669"/>
    <property type="project" value="TreeGrafter"/>
</dbReference>
<keyword evidence="1" id="KW-0472">Membrane</keyword>
<dbReference type="GO" id="GO:0031241">
    <property type="term" value="C:periplasmic side of cell outer membrane"/>
    <property type="evidence" value="ECO:0007669"/>
    <property type="project" value="TreeGrafter"/>
</dbReference>
<gene>
    <name evidence="3" type="ORF">GCM10007053_02280</name>
</gene>
<protein>
    <submittedName>
        <fullName evidence="3">Penicillin-binding protein activator</fullName>
    </submittedName>
</protein>
<keyword evidence="2" id="KW-0732">Signal</keyword>
<dbReference type="AlphaFoldDB" id="A0A919CHM3"/>
<feature type="signal peptide" evidence="2">
    <location>
        <begin position="1"/>
        <end position="31"/>
    </location>
</feature>
<dbReference type="PANTHER" id="PTHR38038">
    <property type="entry name" value="PENICILLIN-BINDING PROTEIN ACTIVATOR LPOA"/>
    <property type="match status" value="1"/>
</dbReference>
<reference evidence="3" key="1">
    <citation type="journal article" date="2014" name="Int. J. Syst. Evol. Microbiol.">
        <title>Complete genome sequence of Corynebacterium casei LMG S-19264T (=DSM 44701T), isolated from a smear-ripened cheese.</title>
        <authorList>
            <consortium name="US DOE Joint Genome Institute (JGI-PGF)"/>
            <person name="Walter F."/>
            <person name="Albersmeier A."/>
            <person name="Kalinowski J."/>
            <person name="Ruckert C."/>
        </authorList>
    </citation>
    <scope>NUCLEOTIDE SEQUENCE</scope>
    <source>
        <strain evidence="3">KCTC 23430</strain>
    </source>
</reference>
<sequence length="609" mass="65541">MPLRSPSFPRCVKRLAVLALPGLLITACATAPDTPTAQRGGITSPIRVVEIDSTAPLQLPPSEYSALFGEAETALAQRDWRGAEASLAELSAQPMTPDDEDYLAYLRARIAWQLGNVGAMEDALLGLSRSETAPAISDRILSLQHERHSMAGDSLIAAQIGAERLILGGDEASQLQIRQQLWQDLYSISLDDLRRAREVTPDSEWRAWLDLAIVTTDSRLSSDAVRTGYDQWLMRHPGHPAADPLGGGVDQWLVEQQPTQSIALMLPLGGRLAPAAKAVRDGFLANYYEARAQGLSTQTVMIIDTGLYSTASAAYQDAVSRGADIVVGPLNRASVDELSQLPQRPVPLLTLNRAEAPITGDPGTLIQLALAADDDADTLAKRAYGQGLRRALIVRPSGEWGNNQARTVANRWRALGGAVAANATYTNQASHSGALKTALRLDDSEQRARDVRDMLATNVEFTARRRDDIDVVFLLARSGADARSIKPLLAFHYAGDLPVYATSSVYSGIPDNRDRDLDGINMVEAPWLLGANPEARVAIAAGDTGSDSYPRLNALGADAFKLQQRYPQLNAGSDFLLRGDTGLLRLGPKGAITRETQLATFEGGSLTAQ</sequence>
<feature type="chain" id="PRO_5037932135" evidence="2">
    <location>
        <begin position="32"/>
        <end position="609"/>
    </location>
</feature>
<comment type="caution">
    <text evidence="3">The sequence shown here is derived from an EMBL/GenBank/DDBJ whole genome shotgun (WGS) entry which is preliminary data.</text>
</comment>
<dbReference type="Pfam" id="PF04348">
    <property type="entry name" value="LppC"/>
    <property type="match status" value="1"/>
</dbReference>
<evidence type="ECO:0000256" key="2">
    <source>
        <dbReference type="SAM" id="SignalP"/>
    </source>
</evidence>
<dbReference type="PANTHER" id="PTHR38038:SF1">
    <property type="entry name" value="PENICILLIN-BINDING PROTEIN ACTIVATOR LPOA"/>
    <property type="match status" value="1"/>
</dbReference>
<dbReference type="PROSITE" id="PS51257">
    <property type="entry name" value="PROKAR_LIPOPROTEIN"/>
    <property type="match status" value="1"/>
</dbReference>
<dbReference type="CDD" id="cd06339">
    <property type="entry name" value="PBP1_YraM_LppC_lipoprotein-like"/>
    <property type="match status" value="1"/>
</dbReference>
<dbReference type="InterPro" id="IPR007443">
    <property type="entry name" value="LpoA"/>
</dbReference>
<evidence type="ECO:0000313" key="3">
    <source>
        <dbReference type="EMBL" id="GHD25922.1"/>
    </source>
</evidence>
<dbReference type="RefSeq" id="WP_189474367.1">
    <property type="nucleotide sequence ID" value="NZ_BMYM01000001.1"/>
</dbReference>
<name>A0A919CHM3_9GAMM</name>
<organism evidence="3 4">
    <name type="scientific">Parahalioglobus pacificus</name>
    <dbReference type="NCBI Taxonomy" id="930806"/>
    <lineage>
        <taxon>Bacteria</taxon>
        <taxon>Pseudomonadati</taxon>
        <taxon>Pseudomonadota</taxon>
        <taxon>Gammaproteobacteria</taxon>
        <taxon>Cellvibrionales</taxon>
        <taxon>Halieaceae</taxon>
        <taxon>Parahalioglobus</taxon>
    </lineage>
</organism>
<keyword evidence="4" id="KW-1185">Reference proteome</keyword>
<dbReference type="Proteomes" id="UP000644693">
    <property type="component" value="Unassembled WGS sequence"/>
</dbReference>
<dbReference type="SUPFAM" id="SSF53822">
    <property type="entry name" value="Periplasmic binding protein-like I"/>
    <property type="match status" value="1"/>
</dbReference>
<reference evidence="3" key="2">
    <citation type="submission" date="2020-09" db="EMBL/GenBank/DDBJ databases">
        <authorList>
            <person name="Sun Q."/>
            <person name="Kim S."/>
        </authorList>
    </citation>
    <scope>NUCLEOTIDE SEQUENCE</scope>
    <source>
        <strain evidence="3">KCTC 23430</strain>
    </source>
</reference>
<proteinExistence type="predicted"/>
<dbReference type="GO" id="GO:0009252">
    <property type="term" value="P:peptidoglycan biosynthetic process"/>
    <property type="evidence" value="ECO:0007669"/>
    <property type="project" value="TreeGrafter"/>
</dbReference>